<feature type="region of interest" description="Disordered" evidence="1">
    <location>
        <begin position="221"/>
        <end position="326"/>
    </location>
</feature>
<organism evidence="2 3">
    <name type="scientific">Parachaetomium inaequale</name>
    <dbReference type="NCBI Taxonomy" id="2588326"/>
    <lineage>
        <taxon>Eukaryota</taxon>
        <taxon>Fungi</taxon>
        <taxon>Dikarya</taxon>
        <taxon>Ascomycota</taxon>
        <taxon>Pezizomycotina</taxon>
        <taxon>Sordariomycetes</taxon>
        <taxon>Sordariomycetidae</taxon>
        <taxon>Sordariales</taxon>
        <taxon>Chaetomiaceae</taxon>
        <taxon>Parachaetomium</taxon>
    </lineage>
</organism>
<evidence type="ECO:0000256" key="1">
    <source>
        <dbReference type="SAM" id="MobiDB-lite"/>
    </source>
</evidence>
<sequence>MVLHNVGSYRPSFHNKVVRDLAALLLPLPPCASPAKASTTMPTTTTTKSSDPNHADEPAAADEPPPAKRRKTVDFSEQVEMRRVDEDDGSILSVETRDLHSHDDDDDDDDGNDNDGGPAASPVRLGRLHLDRAARDIDKQLFFLPRMERADIKPVLAYPAARSWDYGRLQDLLEHYREGDSAENMTRAAWILKRRTSSVLFALSRILKRIEDLEDARQLERAERYGKSSQDEEWDMYPEEEGDVYQGDGEAEQGGKEEEAEEEAEEDEEGDEERGQEGSQEDEQGEEEKDQWGGDEEGEGENDEKDDEEWESEDIPATAARSRRKKQLLRYDLRARR</sequence>
<proteinExistence type="predicted"/>
<evidence type="ECO:0000313" key="3">
    <source>
        <dbReference type="Proteomes" id="UP001303115"/>
    </source>
</evidence>
<name>A0AAN6SVA0_9PEZI</name>
<dbReference type="EMBL" id="MU854319">
    <property type="protein sequence ID" value="KAK4044389.1"/>
    <property type="molecule type" value="Genomic_DNA"/>
</dbReference>
<keyword evidence="3" id="KW-1185">Reference proteome</keyword>
<feature type="compositionally biased region" description="Basic and acidic residues" evidence="1">
    <location>
        <begin position="221"/>
        <end position="230"/>
    </location>
</feature>
<comment type="caution">
    <text evidence="2">The sequence shown here is derived from an EMBL/GenBank/DDBJ whole genome shotgun (WGS) entry which is preliminary data.</text>
</comment>
<feature type="compositionally biased region" description="Low complexity" evidence="1">
    <location>
        <begin position="33"/>
        <end position="50"/>
    </location>
</feature>
<evidence type="ECO:0000313" key="2">
    <source>
        <dbReference type="EMBL" id="KAK4044389.1"/>
    </source>
</evidence>
<gene>
    <name evidence="2" type="ORF">C8A01DRAFT_42820</name>
</gene>
<dbReference type="AlphaFoldDB" id="A0AAN6SVA0"/>
<reference evidence="3" key="1">
    <citation type="journal article" date="2023" name="Mol. Phylogenet. Evol.">
        <title>Genome-scale phylogeny and comparative genomics of the fungal order Sordariales.</title>
        <authorList>
            <person name="Hensen N."/>
            <person name="Bonometti L."/>
            <person name="Westerberg I."/>
            <person name="Brannstrom I.O."/>
            <person name="Guillou S."/>
            <person name="Cros-Aarteil S."/>
            <person name="Calhoun S."/>
            <person name="Haridas S."/>
            <person name="Kuo A."/>
            <person name="Mondo S."/>
            <person name="Pangilinan J."/>
            <person name="Riley R."/>
            <person name="LaButti K."/>
            <person name="Andreopoulos B."/>
            <person name="Lipzen A."/>
            <person name="Chen C."/>
            <person name="Yan M."/>
            <person name="Daum C."/>
            <person name="Ng V."/>
            <person name="Clum A."/>
            <person name="Steindorff A."/>
            <person name="Ohm R.A."/>
            <person name="Martin F."/>
            <person name="Silar P."/>
            <person name="Natvig D.O."/>
            <person name="Lalanne C."/>
            <person name="Gautier V."/>
            <person name="Ament-Velasquez S.L."/>
            <person name="Kruys A."/>
            <person name="Hutchinson M.I."/>
            <person name="Powell A.J."/>
            <person name="Barry K."/>
            <person name="Miller A.N."/>
            <person name="Grigoriev I.V."/>
            <person name="Debuchy R."/>
            <person name="Gladieux P."/>
            <person name="Hiltunen Thoren M."/>
            <person name="Johannesson H."/>
        </authorList>
    </citation>
    <scope>NUCLEOTIDE SEQUENCE [LARGE SCALE GENOMIC DNA]</scope>
    <source>
        <strain evidence="3">CBS 284.82</strain>
    </source>
</reference>
<feature type="compositionally biased region" description="Acidic residues" evidence="1">
    <location>
        <begin position="104"/>
        <end position="113"/>
    </location>
</feature>
<feature type="compositionally biased region" description="Acidic residues" evidence="1">
    <location>
        <begin position="258"/>
        <end position="314"/>
    </location>
</feature>
<dbReference type="Proteomes" id="UP001303115">
    <property type="component" value="Unassembled WGS sequence"/>
</dbReference>
<protein>
    <submittedName>
        <fullName evidence="2">Uncharacterized protein</fullName>
    </submittedName>
</protein>
<accession>A0AAN6SVA0</accession>
<feature type="compositionally biased region" description="Acidic residues" evidence="1">
    <location>
        <begin position="231"/>
        <end position="243"/>
    </location>
</feature>
<feature type="region of interest" description="Disordered" evidence="1">
    <location>
        <begin position="30"/>
        <end position="126"/>
    </location>
</feature>